<reference evidence="2" key="1">
    <citation type="submission" date="2014-09" db="EMBL/GenBank/DDBJ databases">
        <authorList>
            <person name="Magalhaes I.L.F."/>
            <person name="Oliveira U."/>
            <person name="Santos F.R."/>
            <person name="Vidigal T.H.D.A."/>
            <person name="Brescovit A.D."/>
            <person name="Santos A.J."/>
        </authorList>
    </citation>
    <scope>NUCLEOTIDE SEQUENCE</scope>
    <source>
        <tissue evidence="2">Shoot tissue taken approximately 20 cm above the soil surface</tissue>
    </source>
</reference>
<protein>
    <submittedName>
        <fullName evidence="2">Uncharacterized protein</fullName>
    </submittedName>
</protein>
<keyword evidence="1" id="KW-0812">Transmembrane</keyword>
<keyword evidence="1" id="KW-0472">Membrane</keyword>
<proteinExistence type="predicted"/>
<evidence type="ECO:0000256" key="1">
    <source>
        <dbReference type="SAM" id="Phobius"/>
    </source>
</evidence>
<feature type="transmembrane region" description="Helical" evidence="1">
    <location>
        <begin position="6"/>
        <end position="23"/>
    </location>
</feature>
<organism evidence="2">
    <name type="scientific">Arundo donax</name>
    <name type="common">Giant reed</name>
    <name type="synonym">Donax arundinaceus</name>
    <dbReference type="NCBI Taxonomy" id="35708"/>
    <lineage>
        <taxon>Eukaryota</taxon>
        <taxon>Viridiplantae</taxon>
        <taxon>Streptophyta</taxon>
        <taxon>Embryophyta</taxon>
        <taxon>Tracheophyta</taxon>
        <taxon>Spermatophyta</taxon>
        <taxon>Magnoliopsida</taxon>
        <taxon>Liliopsida</taxon>
        <taxon>Poales</taxon>
        <taxon>Poaceae</taxon>
        <taxon>PACMAD clade</taxon>
        <taxon>Arundinoideae</taxon>
        <taxon>Arundineae</taxon>
        <taxon>Arundo</taxon>
    </lineage>
</organism>
<name>A0A0A9DBV5_ARUDO</name>
<dbReference type="AlphaFoldDB" id="A0A0A9DBV5"/>
<accession>A0A0A9DBV5</accession>
<dbReference type="EMBL" id="GBRH01212579">
    <property type="protein sequence ID" value="JAD85316.1"/>
    <property type="molecule type" value="Transcribed_RNA"/>
</dbReference>
<evidence type="ECO:0000313" key="2">
    <source>
        <dbReference type="EMBL" id="JAD85316.1"/>
    </source>
</evidence>
<feature type="transmembrane region" description="Helical" evidence="1">
    <location>
        <begin position="35"/>
        <end position="58"/>
    </location>
</feature>
<feature type="transmembrane region" description="Helical" evidence="1">
    <location>
        <begin position="78"/>
        <end position="96"/>
    </location>
</feature>
<keyword evidence="1" id="KW-1133">Transmembrane helix</keyword>
<reference evidence="2" key="2">
    <citation type="journal article" date="2015" name="Data Brief">
        <title>Shoot transcriptome of the giant reed, Arundo donax.</title>
        <authorList>
            <person name="Barrero R.A."/>
            <person name="Guerrero F.D."/>
            <person name="Moolhuijzen P."/>
            <person name="Goolsby J.A."/>
            <person name="Tidwell J."/>
            <person name="Bellgard S.E."/>
            <person name="Bellgard M.I."/>
        </authorList>
    </citation>
    <scope>NUCLEOTIDE SEQUENCE</scope>
    <source>
        <tissue evidence="2">Shoot tissue taken approximately 20 cm above the soil surface</tissue>
    </source>
</reference>
<sequence length="101" mass="11679">MLLGIWVSGTIWQNMFLVWMTGTKTSSACWGTQQLVGMEAAMVLSSGLFFQSVAKSMMKLRYMLSELGGVWLQNLQHWYLRVMSVLIITWCGFNSFQNWKR</sequence>